<sequence>MSRPNQGKIRIQWNSNFAYAIGLLTSDGNLSSDQRHICFSSKEIELINIFKKALQITNRPIPHARGGEKEKKYFFLSFGDKLFYQFLLDIGLMPAKSKIIQMVDVPVRFFPDFLRGVYDGDGTFYTFRDIRWPKSFGFKMSFASASKHFITWLKECLSCQYKVKGYLHKGTGVCNLEYTKGDSKTLAKTMYYQDNLLFLPRKYRTIQQALEQDKEYGLPYLQKQRKAIHPLEIMPG</sequence>
<evidence type="ECO:0000313" key="1">
    <source>
        <dbReference type="EMBL" id="OHA67534.1"/>
    </source>
</evidence>
<dbReference type="InterPro" id="IPR027434">
    <property type="entry name" value="Homing_endonucl"/>
</dbReference>
<organism evidence="1 2">
    <name type="scientific">Candidatus Wildermuthbacteria bacterium RIFCSPHIGHO2_02_FULL_45_25</name>
    <dbReference type="NCBI Taxonomy" id="1802450"/>
    <lineage>
        <taxon>Bacteria</taxon>
        <taxon>Candidatus Wildermuthiibacteriota</taxon>
    </lineage>
</organism>
<evidence type="ECO:0000313" key="2">
    <source>
        <dbReference type="Proteomes" id="UP000178092"/>
    </source>
</evidence>
<dbReference type="SUPFAM" id="SSF55608">
    <property type="entry name" value="Homing endonucleases"/>
    <property type="match status" value="2"/>
</dbReference>
<accession>A0A1G2R3S2</accession>
<name>A0A1G2R3S2_9BACT</name>
<comment type="caution">
    <text evidence="1">The sequence shown here is derived from an EMBL/GenBank/DDBJ whole genome shotgun (WGS) entry which is preliminary data.</text>
</comment>
<dbReference type="EMBL" id="MHTV01000008">
    <property type="protein sequence ID" value="OHA67534.1"/>
    <property type="molecule type" value="Genomic_DNA"/>
</dbReference>
<gene>
    <name evidence="1" type="ORF">A3C04_03760</name>
</gene>
<dbReference type="AlphaFoldDB" id="A0A1G2R3S2"/>
<dbReference type="Proteomes" id="UP000178092">
    <property type="component" value="Unassembled WGS sequence"/>
</dbReference>
<reference evidence="1 2" key="1">
    <citation type="journal article" date="2016" name="Nat. Commun.">
        <title>Thousands of microbial genomes shed light on interconnected biogeochemical processes in an aquifer system.</title>
        <authorList>
            <person name="Anantharaman K."/>
            <person name="Brown C.T."/>
            <person name="Hug L.A."/>
            <person name="Sharon I."/>
            <person name="Castelle C.J."/>
            <person name="Probst A.J."/>
            <person name="Thomas B.C."/>
            <person name="Singh A."/>
            <person name="Wilkins M.J."/>
            <person name="Karaoz U."/>
            <person name="Brodie E.L."/>
            <person name="Williams K.H."/>
            <person name="Hubbard S.S."/>
            <person name="Banfield J.F."/>
        </authorList>
    </citation>
    <scope>NUCLEOTIDE SEQUENCE [LARGE SCALE GENOMIC DNA]</scope>
</reference>
<proteinExistence type="predicted"/>
<protein>
    <recommendedName>
        <fullName evidence="3">DOD-type homing endonuclease domain-containing protein</fullName>
    </recommendedName>
</protein>
<dbReference type="Gene3D" id="3.10.28.10">
    <property type="entry name" value="Homing endonucleases"/>
    <property type="match status" value="1"/>
</dbReference>
<evidence type="ECO:0008006" key="3">
    <source>
        <dbReference type="Google" id="ProtNLM"/>
    </source>
</evidence>